<feature type="compositionally biased region" description="Polar residues" evidence="9">
    <location>
        <begin position="599"/>
        <end position="626"/>
    </location>
</feature>
<feature type="transmembrane region" description="Helical" evidence="10">
    <location>
        <begin position="135"/>
        <end position="156"/>
    </location>
</feature>
<reference evidence="12 13" key="1">
    <citation type="journal article" date="2021" name="Elife">
        <title>Chloroplast acquisition without the gene transfer in kleptoplastic sea slugs, Plakobranchus ocellatus.</title>
        <authorList>
            <person name="Maeda T."/>
            <person name="Takahashi S."/>
            <person name="Yoshida T."/>
            <person name="Shimamura S."/>
            <person name="Takaki Y."/>
            <person name="Nagai Y."/>
            <person name="Toyoda A."/>
            <person name="Suzuki Y."/>
            <person name="Arimoto A."/>
            <person name="Ishii H."/>
            <person name="Satoh N."/>
            <person name="Nishiyama T."/>
            <person name="Hasebe M."/>
            <person name="Maruyama T."/>
            <person name="Minagawa J."/>
            <person name="Obokata J."/>
            <person name="Shigenobu S."/>
        </authorList>
    </citation>
    <scope>NUCLEOTIDE SEQUENCE [LARGE SCALE GENOMIC DNA]</scope>
</reference>
<dbReference type="PANTHER" id="PTHR24243:SF208">
    <property type="entry name" value="PYROKININ-1 RECEPTOR"/>
    <property type="match status" value="1"/>
</dbReference>
<organism evidence="12 13">
    <name type="scientific">Elysia marginata</name>
    <dbReference type="NCBI Taxonomy" id="1093978"/>
    <lineage>
        <taxon>Eukaryota</taxon>
        <taxon>Metazoa</taxon>
        <taxon>Spiralia</taxon>
        <taxon>Lophotrochozoa</taxon>
        <taxon>Mollusca</taxon>
        <taxon>Gastropoda</taxon>
        <taxon>Heterobranchia</taxon>
        <taxon>Euthyneura</taxon>
        <taxon>Panpulmonata</taxon>
        <taxon>Sacoglossa</taxon>
        <taxon>Placobranchoidea</taxon>
        <taxon>Plakobranchidae</taxon>
        <taxon>Elysia</taxon>
    </lineage>
</organism>
<evidence type="ECO:0000256" key="6">
    <source>
        <dbReference type="ARBA" id="ARBA00023170"/>
    </source>
</evidence>
<name>A0AAV4FV21_9GAST</name>
<keyword evidence="2 8" id="KW-0812">Transmembrane</keyword>
<evidence type="ECO:0000256" key="8">
    <source>
        <dbReference type="RuleBase" id="RU000688"/>
    </source>
</evidence>
<keyword evidence="7 8" id="KW-0807">Transducer</keyword>
<evidence type="ECO:0000256" key="5">
    <source>
        <dbReference type="ARBA" id="ARBA00023136"/>
    </source>
</evidence>
<feature type="transmembrane region" description="Helical" evidence="10">
    <location>
        <begin position="177"/>
        <end position="197"/>
    </location>
</feature>
<gene>
    <name evidence="12" type="ORF">ElyMa_005819300</name>
</gene>
<feature type="region of interest" description="Disordered" evidence="9">
    <location>
        <begin position="598"/>
        <end position="645"/>
    </location>
</feature>
<proteinExistence type="inferred from homology"/>
<dbReference type="PANTHER" id="PTHR24243">
    <property type="entry name" value="G-PROTEIN COUPLED RECEPTOR"/>
    <property type="match status" value="1"/>
</dbReference>
<evidence type="ECO:0000256" key="7">
    <source>
        <dbReference type="ARBA" id="ARBA00023224"/>
    </source>
</evidence>
<keyword evidence="5 10" id="KW-0472">Membrane</keyword>
<dbReference type="PROSITE" id="PS50262">
    <property type="entry name" value="G_PROTEIN_RECEP_F1_2"/>
    <property type="match status" value="1"/>
</dbReference>
<keyword evidence="6 8" id="KW-0675">Receptor</keyword>
<dbReference type="SUPFAM" id="SSF81321">
    <property type="entry name" value="Family A G protein-coupled receptor-like"/>
    <property type="match status" value="1"/>
</dbReference>
<keyword evidence="13" id="KW-1185">Reference proteome</keyword>
<dbReference type="Gene3D" id="1.20.1070.10">
    <property type="entry name" value="Rhodopsin 7-helix transmembrane proteins"/>
    <property type="match status" value="2"/>
</dbReference>
<feature type="compositionally biased region" description="Low complexity" evidence="9">
    <location>
        <begin position="351"/>
        <end position="361"/>
    </location>
</feature>
<feature type="region of interest" description="Disordered" evidence="9">
    <location>
        <begin position="347"/>
        <end position="375"/>
    </location>
</feature>
<feature type="compositionally biased region" description="Polar residues" evidence="9">
    <location>
        <begin position="673"/>
        <end position="691"/>
    </location>
</feature>
<feature type="transmembrane region" description="Helical" evidence="10">
    <location>
        <begin position="737"/>
        <end position="763"/>
    </location>
</feature>
<dbReference type="CDD" id="cd00637">
    <property type="entry name" value="7tm_classA_rhodopsin-like"/>
    <property type="match status" value="2"/>
</dbReference>
<dbReference type="Proteomes" id="UP000762676">
    <property type="component" value="Unassembled WGS sequence"/>
</dbReference>
<dbReference type="InterPro" id="IPR000276">
    <property type="entry name" value="GPCR_Rhodpsn"/>
</dbReference>
<evidence type="ECO:0000259" key="11">
    <source>
        <dbReference type="PROSITE" id="PS50262"/>
    </source>
</evidence>
<evidence type="ECO:0000256" key="3">
    <source>
        <dbReference type="ARBA" id="ARBA00022989"/>
    </source>
</evidence>
<comment type="similarity">
    <text evidence="8">Belongs to the G-protein coupled receptor 1 family.</text>
</comment>
<feature type="transmembrane region" description="Helical" evidence="10">
    <location>
        <begin position="97"/>
        <end position="115"/>
    </location>
</feature>
<evidence type="ECO:0000256" key="10">
    <source>
        <dbReference type="SAM" id="Phobius"/>
    </source>
</evidence>
<dbReference type="Pfam" id="PF00001">
    <property type="entry name" value="7tm_1"/>
    <property type="match status" value="1"/>
</dbReference>
<feature type="region of interest" description="Disordered" evidence="9">
    <location>
        <begin position="670"/>
        <end position="696"/>
    </location>
</feature>
<feature type="transmembrane region" description="Helical" evidence="10">
    <location>
        <begin position="61"/>
        <end position="85"/>
    </location>
</feature>
<keyword evidence="3 10" id="KW-1133">Transmembrane helix</keyword>
<dbReference type="GO" id="GO:0004930">
    <property type="term" value="F:G protein-coupled receptor activity"/>
    <property type="evidence" value="ECO:0007669"/>
    <property type="project" value="UniProtKB-KW"/>
</dbReference>
<feature type="region of interest" description="Disordered" evidence="9">
    <location>
        <begin position="314"/>
        <end position="333"/>
    </location>
</feature>
<dbReference type="InterPro" id="IPR017452">
    <property type="entry name" value="GPCR_Rhodpsn_7TM"/>
</dbReference>
<protein>
    <submittedName>
        <fullName evidence="12">Cholecystokinin receptor</fullName>
    </submittedName>
</protein>
<dbReference type="PRINTS" id="PR00237">
    <property type="entry name" value="GPCRRHODOPSN"/>
</dbReference>
<sequence>MIVDDSADLPLILSPHKNVSFEKTSENLMNVRHVNTESAAMNDTITTAVLHEMNDAMFVRLAPAVAVLAFLMAVGVVGNFAICYIFGFKLGSNTQNFLLLSIGVFDLMSCALGIPAEILDMRHYFLFESEELCKIMRFCIAFPTLASIQVLLVIAADRYRKVCRPLYGQIELKHARLAMVAIIIFALVFSVPPLYIYGHRTFSTEMAGVVGRECSVNDKHAGGRYPIVYQGTLAGCFVISTVALSIIYLKIWLETRRHRKYLKAHTMPGDCRQDNSSLTSEDGCVNTASGSRASISTRESAVWRHVSKFSSFGRRSQAGVDGNNDGHAQWQDSPDLTSATALNFMSPQEHSLSSTSLSGDLTETKNDTMASPSGQVNDELHVDAEAYGLLPYSENNHNSQAVDESCRSIAADLSLRNDIQIIEDTNTDSGGAMCIKDDELHEFSCNRSSSVVTDSSRYTCNDIEIVLDDNTVTKTFEEKQSQADKRRSLPPFKFAAQAFEVGNRRNCRSEDLNKRLLREPFSIKTSEQSDKDLLTQPNTEENAVPPVFFVENVRKENFSSDDVATDDERVSFLHGNVTNRLSGRNSKTPGSVRYDRLLKSQSQGDLTPRGSGSSLASQLSTPNLDDSSLERRLVSPRPKSTLGRMVVSKNMKRIKSNPLFVQASINHLHKSRSIQSRNSEPVQGRFRSQSDPPARLYSSRYNQSQLFSPLNKSKSRSNQSLAVRRVKKAFRATRTTMIACSITTAFILSYLPHLSLAILRSVWISFEHQLDGVSLVLYNIFLRSYFANTAINIFVYGTMNREFREEVNKIWTNVKQACSSRKPI</sequence>
<dbReference type="EMBL" id="BMAT01011680">
    <property type="protein sequence ID" value="GFR77202.1"/>
    <property type="molecule type" value="Genomic_DNA"/>
</dbReference>
<accession>A0AAV4FV21</accession>
<feature type="transmembrane region" description="Helical" evidence="10">
    <location>
        <begin position="227"/>
        <end position="253"/>
    </location>
</feature>
<evidence type="ECO:0000313" key="12">
    <source>
        <dbReference type="EMBL" id="GFR77202.1"/>
    </source>
</evidence>
<feature type="domain" description="G-protein coupled receptors family 1 profile" evidence="11">
    <location>
        <begin position="78"/>
        <end position="260"/>
    </location>
</feature>
<comment type="subcellular location">
    <subcellularLocation>
        <location evidence="1">Membrane</location>
        <topology evidence="1">Multi-pass membrane protein</topology>
    </subcellularLocation>
</comment>
<evidence type="ECO:0000313" key="13">
    <source>
        <dbReference type="Proteomes" id="UP000762676"/>
    </source>
</evidence>
<dbReference type="AlphaFoldDB" id="A0AAV4FV21"/>
<keyword evidence="4 8" id="KW-0297">G-protein coupled receptor</keyword>
<evidence type="ECO:0000256" key="1">
    <source>
        <dbReference type="ARBA" id="ARBA00004141"/>
    </source>
</evidence>
<evidence type="ECO:0000256" key="2">
    <source>
        <dbReference type="ARBA" id="ARBA00022692"/>
    </source>
</evidence>
<evidence type="ECO:0000256" key="4">
    <source>
        <dbReference type="ARBA" id="ARBA00023040"/>
    </source>
</evidence>
<dbReference type="PROSITE" id="PS00237">
    <property type="entry name" value="G_PROTEIN_RECEP_F1_1"/>
    <property type="match status" value="1"/>
</dbReference>
<comment type="caution">
    <text evidence="12">The sequence shown here is derived from an EMBL/GenBank/DDBJ whole genome shotgun (WGS) entry which is preliminary data.</text>
</comment>
<feature type="transmembrane region" description="Helical" evidence="10">
    <location>
        <begin position="775"/>
        <end position="795"/>
    </location>
</feature>
<dbReference type="GO" id="GO:0016020">
    <property type="term" value="C:membrane"/>
    <property type="evidence" value="ECO:0007669"/>
    <property type="project" value="UniProtKB-SubCell"/>
</dbReference>
<evidence type="ECO:0000256" key="9">
    <source>
        <dbReference type="SAM" id="MobiDB-lite"/>
    </source>
</evidence>